<evidence type="ECO:0000313" key="4">
    <source>
        <dbReference type="Proteomes" id="UP001524460"/>
    </source>
</evidence>
<comment type="caution">
    <text evidence="3">The sequence shown here is derived from an EMBL/GenBank/DDBJ whole genome shotgun (WGS) entry which is preliminary data.</text>
</comment>
<sequence>MVDEAVLGGLSVVSKISVCITVLSLLVTSGCTVLGPKFEGVAPATLPTSWSTSDLEQSKNKTARWWQQFDDPVLNELVEKASQQNLDLEAAGLRILQARTAVGVAESFQYPQRQNVSGSVAKIYQNENTFDNASLSFDAAWELDVWGRYALGVESAEATLYASIASYHDILVTITSEVARNYINYRTFQERVLLSERNIEIQRRVERITEIQYESGDVTELDVQQARTQLYNTESALPSLKIGMMQSRNAIAVLLGILPDQVMVLLDSPWVDAKVKVFDNKYEGTRNSRLTSDYDQYSLIPATLPISTQVDAGLVLRRPDLQLAELQAHAQNSQIGIAEADLYPQFSLFGVIGLNSTVPAGNDFSFSDSLNLSLGPAFSWNIFQYGRVKNAIRAQDARFQETLTNYNKQVLLAVQEVTNALESYQLNQYQQKLAFRSVDASVRAYNISLTQYENGQISFERLLNSLEKMTRSEDAYAIVKGNVANQVVALYKSLGGGWEAETGRPYLNDALRSQMENRTDWGEMLDETQLPLLSPDQVPNAVSPFGEPIDPAKQSYPGGP</sequence>
<dbReference type="Proteomes" id="UP001524460">
    <property type="component" value="Unassembled WGS sequence"/>
</dbReference>
<name>A0ABT1N2H7_9GAMM</name>
<evidence type="ECO:0000256" key="1">
    <source>
        <dbReference type="ARBA" id="ARBA00007613"/>
    </source>
</evidence>
<dbReference type="EMBL" id="JANEYT010000023">
    <property type="protein sequence ID" value="MCQ1058742.1"/>
    <property type="molecule type" value="Genomic_DNA"/>
</dbReference>
<dbReference type="InterPro" id="IPR010131">
    <property type="entry name" value="MdtP/NodT-like"/>
</dbReference>
<proteinExistence type="inferred from homology"/>
<evidence type="ECO:0000256" key="2">
    <source>
        <dbReference type="SAM" id="MobiDB-lite"/>
    </source>
</evidence>
<dbReference type="Pfam" id="PF02321">
    <property type="entry name" value="OEP"/>
    <property type="match status" value="2"/>
</dbReference>
<evidence type="ECO:0000313" key="3">
    <source>
        <dbReference type="EMBL" id="MCQ1058742.1"/>
    </source>
</evidence>
<protein>
    <submittedName>
        <fullName evidence="3">TolC family protein</fullName>
    </submittedName>
</protein>
<dbReference type="Gene3D" id="2.20.200.10">
    <property type="entry name" value="Outer membrane efflux proteins (OEP)"/>
    <property type="match status" value="1"/>
</dbReference>
<organism evidence="3 4">
    <name type="scientific">Photobacterium pectinilyticum</name>
    <dbReference type="NCBI Taxonomy" id="2906793"/>
    <lineage>
        <taxon>Bacteria</taxon>
        <taxon>Pseudomonadati</taxon>
        <taxon>Pseudomonadota</taxon>
        <taxon>Gammaproteobacteria</taxon>
        <taxon>Vibrionales</taxon>
        <taxon>Vibrionaceae</taxon>
        <taxon>Photobacterium</taxon>
    </lineage>
</organism>
<dbReference type="Gene3D" id="1.20.1600.10">
    <property type="entry name" value="Outer membrane efflux proteins (OEP)"/>
    <property type="match status" value="1"/>
</dbReference>
<comment type="similarity">
    <text evidence="1">Belongs to the outer membrane factor (OMF) (TC 1.B.17) family.</text>
</comment>
<feature type="region of interest" description="Disordered" evidence="2">
    <location>
        <begin position="535"/>
        <end position="560"/>
    </location>
</feature>
<dbReference type="SUPFAM" id="SSF56954">
    <property type="entry name" value="Outer membrane efflux proteins (OEP)"/>
    <property type="match status" value="1"/>
</dbReference>
<dbReference type="InterPro" id="IPR003423">
    <property type="entry name" value="OMP_efflux"/>
</dbReference>
<accession>A0ABT1N2H7</accession>
<gene>
    <name evidence="3" type="ORF">NHN17_11825</name>
</gene>
<dbReference type="PANTHER" id="PTHR30203">
    <property type="entry name" value="OUTER MEMBRANE CATION EFFLUX PROTEIN"/>
    <property type="match status" value="1"/>
</dbReference>
<reference evidence="3 4" key="1">
    <citation type="submission" date="2022-07" db="EMBL/GenBank/DDBJ databases">
        <title>Photobacterium pectinilyticum sp. nov., a marine bacterium isolated from surface seawater of Qingdao offshore.</title>
        <authorList>
            <person name="Wang X."/>
        </authorList>
    </citation>
    <scope>NUCLEOTIDE SEQUENCE [LARGE SCALE GENOMIC DNA]</scope>
    <source>
        <strain evidence="3 4">ZSDE20</strain>
    </source>
</reference>
<dbReference type="PANTHER" id="PTHR30203:SF25">
    <property type="entry name" value="OUTER MEMBRANE PROTEIN-RELATED"/>
    <property type="match status" value="1"/>
</dbReference>
<keyword evidence="4" id="KW-1185">Reference proteome</keyword>